<dbReference type="InterPro" id="IPR000904">
    <property type="entry name" value="Sec7_dom"/>
</dbReference>
<feature type="region of interest" description="Disordered" evidence="1">
    <location>
        <begin position="1091"/>
        <end position="1314"/>
    </location>
</feature>
<dbReference type="InterPro" id="IPR023394">
    <property type="entry name" value="Sec7_C_sf"/>
</dbReference>
<dbReference type="SMART" id="SM00222">
    <property type="entry name" value="Sec7"/>
    <property type="match status" value="1"/>
</dbReference>
<feature type="compositionally biased region" description="Basic residues" evidence="1">
    <location>
        <begin position="271"/>
        <end position="283"/>
    </location>
</feature>
<dbReference type="GO" id="GO:0005085">
    <property type="term" value="F:guanyl-nucleotide exchange factor activity"/>
    <property type="evidence" value="ECO:0007669"/>
    <property type="project" value="InterPro"/>
</dbReference>
<dbReference type="FunFam" id="1.10.1000.11:FF:000002">
    <property type="entry name" value="Cytohesin 1"/>
    <property type="match status" value="1"/>
</dbReference>
<dbReference type="PROSITE" id="PS50003">
    <property type="entry name" value="PH_DOMAIN"/>
    <property type="match status" value="1"/>
</dbReference>
<evidence type="ECO:0000313" key="4">
    <source>
        <dbReference type="EMBL" id="KAE8383385.1"/>
    </source>
</evidence>
<feature type="compositionally biased region" description="Polar residues" evidence="1">
    <location>
        <begin position="1115"/>
        <end position="1128"/>
    </location>
</feature>
<accession>A0A5N7BNH4</accession>
<dbReference type="CDD" id="cd00171">
    <property type="entry name" value="Sec7"/>
    <property type="match status" value="1"/>
</dbReference>
<feature type="domain" description="SEC7" evidence="3">
    <location>
        <begin position="441"/>
        <end position="607"/>
    </location>
</feature>
<dbReference type="InterPro" id="IPR001849">
    <property type="entry name" value="PH_domain"/>
</dbReference>
<feature type="compositionally biased region" description="Polar residues" evidence="1">
    <location>
        <begin position="354"/>
        <end position="368"/>
    </location>
</feature>
<dbReference type="Gene3D" id="1.10.1000.11">
    <property type="entry name" value="Arf Nucleotide-binding Site Opener,domain 2"/>
    <property type="match status" value="1"/>
</dbReference>
<feature type="compositionally biased region" description="Basic and acidic residues" evidence="1">
    <location>
        <begin position="881"/>
        <end position="896"/>
    </location>
</feature>
<feature type="compositionally biased region" description="Basic and acidic residues" evidence="1">
    <location>
        <begin position="1267"/>
        <end position="1283"/>
    </location>
</feature>
<feature type="region of interest" description="Disordered" evidence="1">
    <location>
        <begin position="1"/>
        <end position="97"/>
    </location>
</feature>
<feature type="region of interest" description="Disordered" evidence="1">
    <location>
        <begin position="1020"/>
        <end position="1071"/>
    </location>
</feature>
<feature type="compositionally biased region" description="Polar residues" evidence="1">
    <location>
        <begin position="293"/>
        <end position="308"/>
    </location>
</feature>
<feature type="region of interest" description="Disordered" evidence="1">
    <location>
        <begin position="874"/>
        <end position="909"/>
    </location>
</feature>
<evidence type="ECO:0000259" key="2">
    <source>
        <dbReference type="PROSITE" id="PS50003"/>
    </source>
</evidence>
<dbReference type="Pfam" id="PF01369">
    <property type="entry name" value="Sec7"/>
    <property type="match status" value="1"/>
</dbReference>
<evidence type="ECO:0000313" key="5">
    <source>
        <dbReference type="Proteomes" id="UP000326198"/>
    </source>
</evidence>
<dbReference type="PROSITE" id="PS50190">
    <property type="entry name" value="SEC7"/>
    <property type="match status" value="1"/>
</dbReference>
<feature type="compositionally biased region" description="Pro residues" evidence="1">
    <location>
        <begin position="129"/>
        <end position="139"/>
    </location>
</feature>
<feature type="compositionally biased region" description="Low complexity" evidence="1">
    <location>
        <begin position="401"/>
        <end position="411"/>
    </location>
</feature>
<dbReference type="SUPFAM" id="SSF48425">
    <property type="entry name" value="Sec7 domain"/>
    <property type="match status" value="1"/>
</dbReference>
<sequence>MYWKGLRIGTSDGNEPKRRSWVEPQSVSRRSEQISRATLSTTNLAPRRSESAPRSPTLIGPDEDHHTDTTGPKLAEDHSRTPPGKGQNAGLSVNDGSNWRFNRFSFMRLRHASDPQLSKSYAKGEEDVPPVPDLPPPPTIITTAPTSHELDQPVKRKTKFKLFPDSKTSPVEELPTQRAPKLDQNDKPGHVAQGSTASQATDLILSASQSNSEEPGRLSTTSIRSNREQPNDSQRSSVTDVRFSDSSRSDRSAGDGNPRSASPREGASGNKRFRMPRLKRHRSPLFPLPPKPTASNSGNGHAQNSIISKSAAGDSTLKSDISEDANEDHISPLPSPTRSSVGLASSRPPLLRNDSATSAHSVRSTPSNKSRKMPTSRARSSTLDSLANAQDSGQRSPHLISGRTSTSTSGRKSFGDIFNIPQRFRQNSDSPIGRNGSPVSKGAGTLASKTSLITYPEKQEDDTPASYLTRLEESIPRSAIAGVLAQSNDDFYKNTLRKYMRGFSFFGDPIDMAIRKLLMEVELPKETQQIDRFLQSFADRYHECNPGIFASTDQAYFIAFSILILHTDVFNKNNKRKMQKPDYVKNTRGEGISEDILECFYENISYTPFIHIEDPMSSSRHFAKPRRPLLKATSSDHLGRATREPVDPYTLILDGKLDSLRPSLKDVMNLEDTYHCDGTDGPADIDSLHHAFSKSGVLQIVSPRSRPDAFMPSSIDNPADSNPGLVDIKIAKVGLLWRKDPKKKRARSPWQEWGALLTFSQLYFFKDVTWVKSLMAQHETHQKEGRRRAVVFKPPLTEFKPDGIMSTDDAVALLDSNYKKHKHAFVFVRHSALEEVFLANTEADMNDWLAKLNYAATFRTTGVRMKGMIATNYEAQRNRMSRRESTESSRSHRSMDQEPPSPNPDTDVAEEVVTARRQLIRQKIREANEKLFVGQRQLDDLLRNARHLQIVTPVHSRAREHVIMAAGRMAAKLKWVRQDIWRTKCYREVLVRDLGEALVEEKLLAEQKLQLQIPTTTVTPQLENLGETGAEKVTSPTEGIPSPYAESGGPQSVYKTPPSQPASPDDRRPSIPASFASLEVASRVGRQLSMDNTEERAKSCSPHPASGLQREASVLSATSKVDVSSLGSRASKITAPGSMDETEERLLRETGLLEVSTSPQARKHSSATNDSETDQKPEDPQGVHQGERTSRIRRSLHRTLRDSPSGHHLHYPRKKKSRDSGFSMATPDDNQKAQQGEGLSRRSTNFTVHGKKASIVTFGSEWQNMPPEERLKLRKPTPSDEPRTSNAELASSAGSITSESLYPGSPQPLRSGSIATRGSVDAAISLVPELSEPDAVLVPPVLTSDEPNAVSNEGVAPHSTRGDGDHLVDNNTPQGMSATPPQQAVNA</sequence>
<keyword evidence="5" id="KW-1185">Reference proteome</keyword>
<dbReference type="EMBL" id="ML736155">
    <property type="protein sequence ID" value="KAE8383385.1"/>
    <property type="molecule type" value="Genomic_DNA"/>
</dbReference>
<protein>
    <submittedName>
        <fullName evidence="4">Uncharacterized protein</fullName>
    </submittedName>
</protein>
<feature type="domain" description="PH" evidence="2">
    <location>
        <begin position="729"/>
        <end position="857"/>
    </location>
</feature>
<feature type="compositionally biased region" description="Basic and acidic residues" evidence="1">
    <location>
        <begin position="242"/>
        <end position="253"/>
    </location>
</feature>
<dbReference type="InterPro" id="IPR011993">
    <property type="entry name" value="PH-like_dom_sf"/>
</dbReference>
<feature type="compositionally biased region" description="Basic and acidic residues" evidence="1">
    <location>
        <begin position="62"/>
        <end position="80"/>
    </location>
</feature>
<evidence type="ECO:0000259" key="3">
    <source>
        <dbReference type="PROSITE" id="PS50190"/>
    </source>
</evidence>
<feature type="compositionally biased region" description="Polar residues" evidence="1">
    <location>
        <begin position="377"/>
        <end position="395"/>
    </location>
</feature>
<dbReference type="Proteomes" id="UP000326198">
    <property type="component" value="Unassembled WGS sequence"/>
</dbReference>
<dbReference type="OrthoDB" id="430364at2759"/>
<reference evidence="4 5" key="1">
    <citation type="submission" date="2019-04" db="EMBL/GenBank/DDBJ databases">
        <title>Friends and foes A comparative genomics studyof 23 Aspergillus species from section Flavi.</title>
        <authorList>
            <consortium name="DOE Joint Genome Institute"/>
            <person name="Kjaerbolling I."/>
            <person name="Vesth T."/>
            <person name="Frisvad J.C."/>
            <person name="Nybo J.L."/>
            <person name="Theobald S."/>
            <person name="Kildgaard S."/>
            <person name="Isbrandt T."/>
            <person name="Kuo A."/>
            <person name="Sato A."/>
            <person name="Lyhne E.K."/>
            <person name="Kogle M.E."/>
            <person name="Wiebenga A."/>
            <person name="Kun R.S."/>
            <person name="Lubbers R.J."/>
            <person name="Makela M.R."/>
            <person name="Barry K."/>
            <person name="Chovatia M."/>
            <person name="Clum A."/>
            <person name="Daum C."/>
            <person name="Haridas S."/>
            <person name="He G."/>
            <person name="LaButti K."/>
            <person name="Lipzen A."/>
            <person name="Mondo S."/>
            <person name="Riley R."/>
            <person name="Salamov A."/>
            <person name="Simmons B.A."/>
            <person name="Magnuson J.K."/>
            <person name="Henrissat B."/>
            <person name="Mortensen U.H."/>
            <person name="Larsen T.O."/>
            <person name="Devries R.P."/>
            <person name="Grigoriev I.V."/>
            <person name="Machida M."/>
            <person name="Baker S.E."/>
            <person name="Andersen M.R."/>
        </authorList>
    </citation>
    <scope>NUCLEOTIDE SEQUENCE [LARGE SCALE GENOMIC DNA]</scope>
    <source>
        <strain evidence="4 5">IBT 29228</strain>
    </source>
</reference>
<proteinExistence type="predicted"/>
<dbReference type="InterPro" id="IPR035999">
    <property type="entry name" value="Sec7_dom_sf"/>
</dbReference>
<evidence type="ECO:0000256" key="1">
    <source>
        <dbReference type="SAM" id="MobiDB-lite"/>
    </source>
</evidence>
<dbReference type="PANTHER" id="PTHR10663:SF405">
    <property type="entry name" value="ARF GUANINE NUCLEOTIDE EXCHANGE FACTOR SYT1"/>
    <property type="match status" value="1"/>
</dbReference>
<feature type="compositionally biased region" description="Polar residues" evidence="1">
    <location>
        <begin position="23"/>
        <end position="44"/>
    </location>
</feature>
<dbReference type="GO" id="GO:0032012">
    <property type="term" value="P:regulation of ARF protein signal transduction"/>
    <property type="evidence" value="ECO:0007669"/>
    <property type="project" value="InterPro"/>
</dbReference>
<dbReference type="Gene3D" id="2.30.29.30">
    <property type="entry name" value="Pleckstrin-homology domain (PH domain)/Phosphotyrosine-binding domain (PTB)"/>
    <property type="match status" value="1"/>
</dbReference>
<feature type="compositionally biased region" description="Polar residues" evidence="1">
    <location>
        <begin position="1369"/>
        <end position="1387"/>
    </location>
</feature>
<dbReference type="SUPFAM" id="SSF50729">
    <property type="entry name" value="PH domain-like"/>
    <property type="match status" value="1"/>
</dbReference>
<feature type="region of interest" description="Disordered" evidence="1">
    <location>
        <begin position="117"/>
        <end position="444"/>
    </location>
</feature>
<feature type="compositionally biased region" description="Polar residues" evidence="1">
    <location>
        <begin position="1284"/>
        <end position="1300"/>
    </location>
</feature>
<name>A0A5N7BNH4_9EURO</name>
<organism evidence="4 5">
    <name type="scientific">Aspergillus bertholletiae</name>
    <dbReference type="NCBI Taxonomy" id="1226010"/>
    <lineage>
        <taxon>Eukaryota</taxon>
        <taxon>Fungi</taxon>
        <taxon>Dikarya</taxon>
        <taxon>Ascomycota</taxon>
        <taxon>Pezizomycotina</taxon>
        <taxon>Eurotiomycetes</taxon>
        <taxon>Eurotiomycetidae</taxon>
        <taxon>Eurotiales</taxon>
        <taxon>Aspergillaceae</taxon>
        <taxon>Aspergillus</taxon>
        <taxon>Aspergillus subgen. Circumdati</taxon>
    </lineage>
</organism>
<feature type="compositionally biased region" description="Polar residues" evidence="1">
    <location>
        <begin position="193"/>
        <end position="224"/>
    </location>
</feature>
<gene>
    <name evidence="4" type="ORF">BDV26DRAFT_251639</name>
</gene>
<feature type="region of interest" description="Disordered" evidence="1">
    <location>
        <begin position="1328"/>
        <end position="1387"/>
    </location>
</feature>
<dbReference type="PANTHER" id="PTHR10663">
    <property type="entry name" value="GUANYL-NUCLEOTIDE EXCHANGE FACTOR"/>
    <property type="match status" value="1"/>
</dbReference>
<feature type="compositionally biased region" description="Basic residues" evidence="1">
    <location>
        <begin position="1207"/>
        <end position="1217"/>
    </location>
</feature>
<feature type="compositionally biased region" description="Basic and acidic residues" evidence="1">
    <location>
        <begin position="1173"/>
        <end position="1190"/>
    </location>
</feature>
<feature type="compositionally biased region" description="Basic and acidic residues" evidence="1">
    <location>
        <begin position="180"/>
        <end position="189"/>
    </location>
</feature>
<feature type="compositionally biased region" description="Polar residues" evidence="1">
    <location>
        <begin position="1155"/>
        <end position="1170"/>
    </location>
</feature>